<evidence type="ECO:0000256" key="3">
    <source>
        <dbReference type="ARBA" id="ARBA00022982"/>
    </source>
</evidence>
<feature type="domain" description="Thioredoxin" evidence="10">
    <location>
        <begin position="1"/>
        <end position="108"/>
    </location>
</feature>
<dbReference type="PROSITE" id="PS00194">
    <property type="entry name" value="THIOREDOXIN_1"/>
    <property type="match status" value="1"/>
</dbReference>
<keyword evidence="2" id="KW-0813">Transport</keyword>
<evidence type="ECO:0000256" key="5">
    <source>
        <dbReference type="ARBA" id="ARBA00023284"/>
    </source>
</evidence>
<organism evidence="11 12">
    <name type="scientific">candidate division WOR-1 bacterium RIFOXYB2_FULL_37_13</name>
    <dbReference type="NCBI Taxonomy" id="1802579"/>
    <lineage>
        <taxon>Bacteria</taxon>
        <taxon>Bacillati</taxon>
        <taxon>Saganbacteria</taxon>
    </lineage>
</organism>
<dbReference type="Pfam" id="PF00085">
    <property type="entry name" value="Thioredoxin"/>
    <property type="match status" value="1"/>
</dbReference>
<keyword evidence="4 9" id="KW-1015">Disulfide bond</keyword>
<evidence type="ECO:0000256" key="9">
    <source>
        <dbReference type="PIRSR" id="PIRSR000077-4"/>
    </source>
</evidence>
<gene>
    <name evidence="11" type="ORF">A2310_04315</name>
</gene>
<dbReference type="SUPFAM" id="SSF52833">
    <property type="entry name" value="Thioredoxin-like"/>
    <property type="match status" value="1"/>
</dbReference>
<dbReference type="NCBIfam" id="TIGR01068">
    <property type="entry name" value="thioredoxin"/>
    <property type="match status" value="1"/>
</dbReference>
<feature type="site" description="Deprotonates C-terminal active site Cys" evidence="8">
    <location>
        <position position="27"/>
    </location>
</feature>
<dbReference type="GO" id="GO:0045454">
    <property type="term" value="P:cell redox homeostasis"/>
    <property type="evidence" value="ECO:0007669"/>
    <property type="project" value="TreeGrafter"/>
</dbReference>
<sequence length="108" mass="11921">MSDNVKHITDNEFKKEVTESELPVVVDFWAPWCGPCQMLGPVLEKVADTLKDKIKVVKINTDENQTMASQLGVSGIPALFLFKGGKQVSDMVGFAPQATLEAWVKKNI</sequence>
<keyword evidence="5 9" id="KW-0676">Redox-active center</keyword>
<feature type="site" description="Contributes to redox potential value" evidence="8">
    <location>
        <position position="34"/>
    </location>
</feature>
<name>A0A1F4STP9_UNCSA</name>
<dbReference type="InterPro" id="IPR013766">
    <property type="entry name" value="Thioredoxin_domain"/>
</dbReference>
<dbReference type="InterPro" id="IPR036249">
    <property type="entry name" value="Thioredoxin-like_sf"/>
</dbReference>
<dbReference type="AlphaFoldDB" id="A0A1F4STP9"/>
<feature type="disulfide bond" description="Redox-active" evidence="9">
    <location>
        <begin position="33"/>
        <end position="36"/>
    </location>
</feature>
<evidence type="ECO:0000256" key="7">
    <source>
        <dbReference type="PIRNR" id="PIRNR000077"/>
    </source>
</evidence>
<evidence type="ECO:0000256" key="4">
    <source>
        <dbReference type="ARBA" id="ARBA00023157"/>
    </source>
</evidence>
<comment type="caution">
    <text evidence="11">The sequence shown here is derived from an EMBL/GenBank/DDBJ whole genome shotgun (WGS) entry which is preliminary data.</text>
</comment>
<evidence type="ECO:0000256" key="6">
    <source>
        <dbReference type="NCBIfam" id="TIGR01068"/>
    </source>
</evidence>
<dbReference type="CDD" id="cd02947">
    <property type="entry name" value="TRX_family"/>
    <property type="match status" value="1"/>
</dbReference>
<comment type="similarity">
    <text evidence="1 7">Belongs to the thioredoxin family.</text>
</comment>
<evidence type="ECO:0000256" key="8">
    <source>
        <dbReference type="PIRSR" id="PIRSR000077-1"/>
    </source>
</evidence>
<feature type="active site" description="Nucleophile" evidence="8">
    <location>
        <position position="36"/>
    </location>
</feature>
<accession>A0A1F4STP9</accession>
<dbReference type="Gene3D" id="3.40.30.10">
    <property type="entry name" value="Glutaredoxin"/>
    <property type="match status" value="1"/>
</dbReference>
<dbReference type="InterPro" id="IPR005746">
    <property type="entry name" value="Thioredoxin"/>
</dbReference>
<reference evidence="11 12" key="1">
    <citation type="journal article" date="2016" name="Nat. Commun.">
        <title>Thousands of microbial genomes shed light on interconnected biogeochemical processes in an aquifer system.</title>
        <authorList>
            <person name="Anantharaman K."/>
            <person name="Brown C.T."/>
            <person name="Hug L.A."/>
            <person name="Sharon I."/>
            <person name="Castelle C.J."/>
            <person name="Probst A.J."/>
            <person name="Thomas B.C."/>
            <person name="Singh A."/>
            <person name="Wilkins M.J."/>
            <person name="Karaoz U."/>
            <person name="Brodie E.L."/>
            <person name="Williams K.H."/>
            <person name="Hubbard S.S."/>
            <person name="Banfield J.F."/>
        </authorList>
    </citation>
    <scope>NUCLEOTIDE SEQUENCE [LARGE SCALE GENOMIC DNA]</scope>
</reference>
<dbReference type="GO" id="GO:0005829">
    <property type="term" value="C:cytosol"/>
    <property type="evidence" value="ECO:0007669"/>
    <property type="project" value="TreeGrafter"/>
</dbReference>
<dbReference type="STRING" id="1802579.A2310_04315"/>
<dbReference type="InterPro" id="IPR017937">
    <property type="entry name" value="Thioredoxin_CS"/>
</dbReference>
<dbReference type="GO" id="GO:0015035">
    <property type="term" value="F:protein-disulfide reductase activity"/>
    <property type="evidence" value="ECO:0007669"/>
    <property type="project" value="UniProtKB-UniRule"/>
</dbReference>
<evidence type="ECO:0000259" key="10">
    <source>
        <dbReference type="PROSITE" id="PS51352"/>
    </source>
</evidence>
<feature type="site" description="Contributes to redox potential value" evidence="8">
    <location>
        <position position="35"/>
    </location>
</feature>
<dbReference type="PRINTS" id="PR00421">
    <property type="entry name" value="THIOREDOXIN"/>
</dbReference>
<evidence type="ECO:0000313" key="12">
    <source>
        <dbReference type="Proteomes" id="UP000178417"/>
    </source>
</evidence>
<keyword evidence="3" id="KW-0249">Electron transport</keyword>
<dbReference type="Proteomes" id="UP000178417">
    <property type="component" value="Unassembled WGS sequence"/>
</dbReference>
<protein>
    <recommendedName>
        <fullName evidence="6 7">Thioredoxin</fullName>
    </recommendedName>
</protein>
<evidence type="ECO:0000256" key="1">
    <source>
        <dbReference type="ARBA" id="ARBA00008987"/>
    </source>
</evidence>
<dbReference type="EMBL" id="MEUB01000014">
    <property type="protein sequence ID" value="OGC23822.1"/>
    <property type="molecule type" value="Genomic_DNA"/>
</dbReference>
<dbReference type="FunFam" id="3.40.30.10:FF:000001">
    <property type="entry name" value="Thioredoxin"/>
    <property type="match status" value="1"/>
</dbReference>
<evidence type="ECO:0000313" key="11">
    <source>
        <dbReference type="EMBL" id="OGC23822.1"/>
    </source>
</evidence>
<dbReference type="PANTHER" id="PTHR45663:SF11">
    <property type="entry name" value="GEO12009P1"/>
    <property type="match status" value="1"/>
</dbReference>
<dbReference type="PROSITE" id="PS51352">
    <property type="entry name" value="THIOREDOXIN_2"/>
    <property type="match status" value="1"/>
</dbReference>
<evidence type="ECO:0000256" key="2">
    <source>
        <dbReference type="ARBA" id="ARBA00022448"/>
    </source>
</evidence>
<proteinExistence type="inferred from homology"/>
<dbReference type="PIRSF" id="PIRSF000077">
    <property type="entry name" value="Thioredoxin"/>
    <property type="match status" value="1"/>
</dbReference>
<feature type="active site" description="Nucleophile" evidence="8">
    <location>
        <position position="33"/>
    </location>
</feature>
<dbReference type="PANTHER" id="PTHR45663">
    <property type="entry name" value="GEO12009P1"/>
    <property type="match status" value="1"/>
</dbReference>